<dbReference type="SUPFAM" id="SSF47413">
    <property type="entry name" value="lambda repressor-like DNA-binding domains"/>
    <property type="match status" value="1"/>
</dbReference>
<dbReference type="PROSITE" id="PS50943">
    <property type="entry name" value="HTH_CROC1"/>
    <property type="match status" value="1"/>
</dbReference>
<dbReference type="InterPro" id="IPR010982">
    <property type="entry name" value="Lambda_DNA-bd_dom_sf"/>
</dbReference>
<evidence type="ECO:0000313" key="2">
    <source>
        <dbReference type="EMBL" id="DAF85446.1"/>
    </source>
</evidence>
<dbReference type="EMBL" id="BK015927">
    <property type="protein sequence ID" value="DAF85446.1"/>
    <property type="molecule type" value="Genomic_DNA"/>
</dbReference>
<dbReference type="CDD" id="cd00093">
    <property type="entry name" value="HTH_XRE"/>
    <property type="match status" value="1"/>
</dbReference>
<organism evidence="2">
    <name type="scientific">Siphoviridae sp. ct5jB2</name>
    <dbReference type="NCBI Taxonomy" id="2825337"/>
    <lineage>
        <taxon>Viruses</taxon>
        <taxon>Duplodnaviria</taxon>
        <taxon>Heunggongvirae</taxon>
        <taxon>Uroviricota</taxon>
        <taxon>Caudoviricetes</taxon>
    </lineage>
</organism>
<reference evidence="2" key="1">
    <citation type="journal article" date="2021" name="Proc. Natl. Acad. Sci. U.S.A.">
        <title>A Catalog of Tens of Thousands of Viruses from Human Metagenomes Reveals Hidden Associations with Chronic Diseases.</title>
        <authorList>
            <person name="Tisza M.J."/>
            <person name="Buck C.B."/>
        </authorList>
    </citation>
    <scope>NUCLEOTIDE SEQUENCE</scope>
    <source>
        <strain evidence="2">Ct5jB2</strain>
    </source>
</reference>
<dbReference type="Gene3D" id="1.10.260.40">
    <property type="entry name" value="lambda repressor-like DNA-binding domains"/>
    <property type="match status" value="1"/>
</dbReference>
<dbReference type="GO" id="GO:0003677">
    <property type="term" value="F:DNA binding"/>
    <property type="evidence" value="ECO:0007669"/>
    <property type="project" value="InterPro"/>
</dbReference>
<protein>
    <submittedName>
        <fullName evidence="2">Helix-turn-helix XRE-family like protein</fullName>
    </submittedName>
</protein>
<evidence type="ECO:0000259" key="1">
    <source>
        <dbReference type="PROSITE" id="PS50943"/>
    </source>
</evidence>
<dbReference type="InterPro" id="IPR001387">
    <property type="entry name" value="Cro/C1-type_HTH"/>
</dbReference>
<accession>A0A8S5TTB4</accession>
<name>A0A8S5TTB4_9CAUD</name>
<proteinExistence type="predicted"/>
<sequence length="97" mass="11087">MSDDIELVNAGEYLNKLCADMSALKSYYYDIQYTLSTTLLEYRLKHSLTLKDMASYLEVSPSMLSNYESGDYDFSLSQICDICEKLNLKLNLSIAEN</sequence>
<feature type="domain" description="HTH cro/C1-type" evidence="1">
    <location>
        <begin position="39"/>
        <end position="93"/>
    </location>
</feature>
<dbReference type="Pfam" id="PF01381">
    <property type="entry name" value="HTH_3"/>
    <property type="match status" value="1"/>
</dbReference>
<dbReference type="SMART" id="SM00530">
    <property type="entry name" value="HTH_XRE"/>
    <property type="match status" value="1"/>
</dbReference>